<dbReference type="Gene3D" id="2.40.50.120">
    <property type="match status" value="1"/>
</dbReference>
<dbReference type="Proteomes" id="UP000007875">
    <property type="component" value="Unassembled WGS sequence"/>
</dbReference>
<reference evidence="6" key="1">
    <citation type="submission" date="2003-08" db="EMBL/GenBank/DDBJ databases">
        <authorList>
            <person name="Birren B."/>
            <person name="Nusbaum C."/>
            <person name="Abebe A."/>
            <person name="Abouelleil A."/>
            <person name="Adekoya E."/>
            <person name="Ait-zahra M."/>
            <person name="Allen N."/>
            <person name="Allen T."/>
            <person name="An P."/>
            <person name="Anderson M."/>
            <person name="Anderson S."/>
            <person name="Arachchi H."/>
            <person name="Armbruster J."/>
            <person name="Bachantsang P."/>
            <person name="Baldwin J."/>
            <person name="Barry A."/>
            <person name="Bayul T."/>
            <person name="Blitshsteyn B."/>
            <person name="Bloom T."/>
            <person name="Blye J."/>
            <person name="Boguslavskiy L."/>
            <person name="Borowsky M."/>
            <person name="Boukhgalter B."/>
            <person name="Brunache A."/>
            <person name="Butler J."/>
            <person name="Calixte N."/>
            <person name="Calvo S."/>
            <person name="Camarata J."/>
            <person name="Campo K."/>
            <person name="Chang J."/>
            <person name="Cheshatsang Y."/>
            <person name="Citroen M."/>
            <person name="Collymore A."/>
            <person name="Considine T."/>
            <person name="Cook A."/>
            <person name="Cooke P."/>
            <person name="Corum B."/>
            <person name="Cuomo C."/>
            <person name="David R."/>
            <person name="Dawoe T."/>
            <person name="Degray S."/>
            <person name="Dodge S."/>
            <person name="Dooley K."/>
            <person name="Dorje P."/>
            <person name="Dorjee K."/>
            <person name="Dorris L."/>
            <person name="Duffey N."/>
            <person name="Dupes A."/>
            <person name="Elkins T."/>
            <person name="Engels R."/>
            <person name="Erickson J."/>
            <person name="Farina A."/>
            <person name="Faro S."/>
            <person name="Ferreira P."/>
            <person name="Fischer H."/>
            <person name="Fitzgerald M."/>
            <person name="Foley K."/>
            <person name="Gage D."/>
            <person name="Galagan J."/>
            <person name="Gearin G."/>
            <person name="Gnerre S."/>
            <person name="Gnirke A."/>
            <person name="Goyette A."/>
            <person name="Graham J."/>
            <person name="Grandbois E."/>
            <person name="Gyaltsen K."/>
            <person name="Hafez N."/>
            <person name="Hagopian D."/>
            <person name="Hagos B."/>
            <person name="Hall J."/>
            <person name="Hatcher B."/>
            <person name="Heller A."/>
            <person name="Higgins H."/>
            <person name="Honan T."/>
            <person name="Horn A."/>
            <person name="Houde N."/>
            <person name="Hughes L."/>
            <person name="Hulme W."/>
            <person name="Husby E."/>
            <person name="Iliev I."/>
            <person name="Jaffe D."/>
            <person name="Jones C."/>
            <person name="Kamal M."/>
            <person name="Kamat A."/>
            <person name="Kamvysselis M."/>
            <person name="Karlsson E."/>
            <person name="Kells C."/>
            <person name="Kieu A."/>
            <person name="Kisner P."/>
            <person name="Kodira C."/>
            <person name="Kulbokas E."/>
            <person name="Labutti K."/>
            <person name="Lama D."/>
            <person name="Landers T."/>
            <person name="Leger J."/>
            <person name="Levine S."/>
            <person name="Lewis D."/>
            <person name="Lewis T."/>
            <person name="Lindblad-toh K."/>
            <person name="Liu X."/>
            <person name="Lokyitsang T."/>
            <person name="Lokyitsang Y."/>
            <person name="Lucien O."/>
            <person name="Lui A."/>
            <person name="Ma L.J."/>
            <person name="Mabbitt R."/>
            <person name="Macdonald J."/>
            <person name="Maclean C."/>
            <person name="Major J."/>
            <person name="Manning J."/>
            <person name="Marabella R."/>
            <person name="Maru K."/>
            <person name="Matthews C."/>
            <person name="Mauceli E."/>
            <person name="Mccarthy M."/>
            <person name="Mcdonough S."/>
            <person name="Mcghee T."/>
            <person name="Meldrim J."/>
            <person name="Meneus L."/>
            <person name="Mesirov J."/>
            <person name="Mihalev A."/>
            <person name="Mihova T."/>
            <person name="Mikkelsen T."/>
            <person name="Mlenga V."/>
            <person name="Moru K."/>
            <person name="Mozes J."/>
            <person name="Mulrain L."/>
            <person name="Munson G."/>
            <person name="Naylor J."/>
            <person name="Newes C."/>
            <person name="Nguyen C."/>
            <person name="Nguyen N."/>
            <person name="Nguyen T."/>
            <person name="Nicol R."/>
            <person name="Nielsen C."/>
            <person name="Nizzari M."/>
            <person name="Norbu C."/>
            <person name="Norbu N."/>
            <person name="O'donnell P."/>
            <person name="Okoawo O."/>
            <person name="O'leary S."/>
            <person name="Omotosho B."/>
            <person name="O'neill K."/>
            <person name="Osman S."/>
            <person name="Parker S."/>
            <person name="Perrin D."/>
            <person name="Phunkhang P."/>
            <person name="Piqani B."/>
            <person name="Purcell S."/>
            <person name="Rachupka T."/>
            <person name="Ramasamy U."/>
            <person name="Rameau R."/>
            <person name="Ray V."/>
            <person name="Raymond C."/>
            <person name="Retta R."/>
            <person name="Richardson S."/>
            <person name="Rise C."/>
            <person name="Rodriguez J."/>
            <person name="Rogers J."/>
            <person name="Rogov P."/>
            <person name="Rutman M."/>
            <person name="Schupbach R."/>
            <person name="Seaman C."/>
            <person name="Settipalli S."/>
            <person name="Sharpe T."/>
            <person name="Sheridan J."/>
            <person name="Sherpa N."/>
            <person name="Shi J."/>
            <person name="Smirnov S."/>
            <person name="Smith C."/>
            <person name="Sougnez C."/>
            <person name="Spencer B."/>
            <person name="Stalker J."/>
            <person name="Stange-thomann N."/>
            <person name="Stavropoulos S."/>
            <person name="Stetson K."/>
            <person name="Stone C."/>
            <person name="Stone S."/>
            <person name="Stubbs M."/>
            <person name="Talamas J."/>
            <person name="Tchuinga P."/>
            <person name="Tenzing P."/>
            <person name="Tesfaye S."/>
            <person name="Theodore J."/>
            <person name="Thoulutsang Y."/>
            <person name="Topham K."/>
            <person name="Towey S."/>
            <person name="Tsamla T."/>
            <person name="Tsomo N."/>
            <person name="Vallee D."/>
            <person name="Vassiliev H."/>
            <person name="Venkataraman V."/>
            <person name="Vinson J."/>
            <person name="Vo A."/>
            <person name="Wade C."/>
            <person name="Wang S."/>
            <person name="Wangchuk T."/>
            <person name="Wangdi T."/>
            <person name="Whittaker C."/>
            <person name="Wilkinson J."/>
            <person name="Wu Y."/>
            <person name="Wyman D."/>
            <person name="Yadav S."/>
            <person name="Yang S."/>
            <person name="Yang X."/>
            <person name="Yeager S."/>
            <person name="Yee E."/>
            <person name="Young G."/>
            <person name="Zainoun J."/>
            <person name="Zembeck L."/>
            <person name="Zimmer A."/>
            <person name="Zody M."/>
            <person name="Lander E."/>
        </authorList>
    </citation>
    <scope>NUCLEOTIDE SEQUENCE [LARGE SCALE GENOMIC DNA]</scope>
</reference>
<dbReference type="InterPro" id="IPR036595">
    <property type="entry name" value="A-macroglobulin_rcpt-bd_sf"/>
</dbReference>
<dbReference type="SUPFAM" id="SSF49410">
    <property type="entry name" value="Alpha-macroglobulin receptor domain"/>
    <property type="match status" value="1"/>
</dbReference>
<dbReference type="Ensembl" id="ENSCSAVT00000019435.1">
    <property type="protein sequence ID" value="ENSCSAVP00000019227.1"/>
    <property type="gene ID" value="ENSCSAVG00000011292.1"/>
</dbReference>
<evidence type="ECO:0000256" key="1">
    <source>
        <dbReference type="ARBA" id="ARBA00004613"/>
    </source>
</evidence>
<comment type="subcellular location">
    <subcellularLocation>
        <location evidence="1">Secreted</location>
    </subcellularLocation>
</comment>
<dbReference type="InterPro" id="IPR008993">
    <property type="entry name" value="TIMP-like_OB-fold"/>
</dbReference>
<keyword evidence="2" id="KW-0964">Secreted</keyword>
<dbReference type="Pfam" id="PF07677">
    <property type="entry name" value="A2M_recep"/>
    <property type="match status" value="1"/>
</dbReference>
<protein>
    <recommendedName>
        <fullName evidence="4">NTR domain-containing protein</fullName>
    </recommendedName>
</protein>
<dbReference type="InterPro" id="IPR009048">
    <property type="entry name" value="A-macroglobulin_rcpt-bd"/>
</dbReference>
<dbReference type="PANTHER" id="PTHR11412">
    <property type="entry name" value="MACROGLOBULIN / COMPLEMENT"/>
    <property type="match status" value="1"/>
</dbReference>
<dbReference type="GeneTree" id="ENSGT00940000165966"/>
<dbReference type="AlphaFoldDB" id="H2ZNR1"/>
<keyword evidence="3" id="KW-1015">Disulfide bond</keyword>
<reference evidence="5" key="2">
    <citation type="submission" date="2025-08" db="UniProtKB">
        <authorList>
            <consortium name="Ensembl"/>
        </authorList>
    </citation>
    <scope>IDENTIFICATION</scope>
</reference>
<evidence type="ECO:0000256" key="2">
    <source>
        <dbReference type="ARBA" id="ARBA00022525"/>
    </source>
</evidence>
<sequence length="404" mass="45592">MNIIARGQGEGVLSYRCTYRTVVDEESCHFHLNHTVRVMNPEEPLQPKRIKLTISVSKLVGPQADASIVDIGLMSGFSAITATLDDISMPNVVDGVVDRYEETNQNVVLYLHKITNETTTLSFEMRQNVRVEKPQPAKINVYDYYEPAVHCGQFYSLPDVAHDLQTSNCGSGNNANDAVCECAEGGCPTCRTRNASLFKTTCLLHPEGDLCRTCDERNPESCINQHTVGCRASYVYKIRVQNVEVQSVFLKITAEVTDILRSSRERPLGEVRTFSIRNDCYENCRDRDEDEQLLRSGQPPKDTKHFKPGQYLLISGKKTEDRITRNGNQEVVYRVDDEVTIERLIEDDKCARAKTVVRRLQCNSPAAVAGFNQRKRNKCNKNKKMDVACENIKRLKITLANGCD</sequence>
<dbReference type="SMART" id="SM01361">
    <property type="entry name" value="A2M_recep"/>
    <property type="match status" value="1"/>
</dbReference>
<dbReference type="InterPro" id="IPR050473">
    <property type="entry name" value="A2M/Complement_sys"/>
</dbReference>
<evidence type="ECO:0000313" key="5">
    <source>
        <dbReference type="Ensembl" id="ENSCSAVP00000019227.1"/>
    </source>
</evidence>
<proteinExistence type="predicted"/>
<keyword evidence="6" id="KW-1185">Reference proteome</keyword>
<dbReference type="GO" id="GO:0005576">
    <property type="term" value="C:extracellular region"/>
    <property type="evidence" value="ECO:0007669"/>
    <property type="project" value="UniProtKB-SubCell"/>
</dbReference>
<dbReference type="Pfam" id="PF01759">
    <property type="entry name" value="NTR"/>
    <property type="match status" value="1"/>
</dbReference>
<dbReference type="HOGENOM" id="CLU_681453_0_0_1"/>
<dbReference type="PROSITE" id="PS50189">
    <property type="entry name" value="NTR"/>
    <property type="match status" value="1"/>
</dbReference>
<dbReference type="InterPro" id="IPR018933">
    <property type="entry name" value="Netrin_module_non-TIMP"/>
</dbReference>
<dbReference type="InterPro" id="IPR001134">
    <property type="entry name" value="Netrin_domain"/>
</dbReference>
<organism evidence="5 6">
    <name type="scientific">Ciona savignyi</name>
    <name type="common">Pacific transparent sea squirt</name>
    <dbReference type="NCBI Taxonomy" id="51511"/>
    <lineage>
        <taxon>Eukaryota</taxon>
        <taxon>Metazoa</taxon>
        <taxon>Chordata</taxon>
        <taxon>Tunicata</taxon>
        <taxon>Ascidiacea</taxon>
        <taxon>Phlebobranchia</taxon>
        <taxon>Cionidae</taxon>
        <taxon>Ciona</taxon>
    </lineage>
</organism>
<accession>H2ZNR1</accession>
<dbReference type="SUPFAM" id="SSF50242">
    <property type="entry name" value="TIMP-like"/>
    <property type="match status" value="1"/>
</dbReference>
<evidence type="ECO:0000259" key="4">
    <source>
        <dbReference type="PROSITE" id="PS50189"/>
    </source>
</evidence>
<dbReference type="Gene3D" id="2.60.40.690">
    <property type="entry name" value="Alpha-macroglobulin, receptor-binding domain"/>
    <property type="match status" value="1"/>
</dbReference>
<evidence type="ECO:0000256" key="3">
    <source>
        <dbReference type="ARBA" id="ARBA00023157"/>
    </source>
</evidence>
<dbReference type="PANTHER" id="PTHR11412:SF166">
    <property type="entry name" value="NTR DOMAIN-CONTAINING PROTEIN"/>
    <property type="match status" value="1"/>
</dbReference>
<reference evidence="5" key="3">
    <citation type="submission" date="2025-09" db="UniProtKB">
        <authorList>
            <consortium name="Ensembl"/>
        </authorList>
    </citation>
    <scope>IDENTIFICATION</scope>
</reference>
<name>H2ZNR1_CIOSA</name>
<evidence type="ECO:0000313" key="6">
    <source>
        <dbReference type="Proteomes" id="UP000007875"/>
    </source>
</evidence>
<feature type="domain" description="NTR" evidence="4">
    <location>
        <begin position="211"/>
        <end position="362"/>
    </location>
</feature>